<accession>A0A382TP70</accession>
<sequence>MLRLGWFSTGRGEGSRGLLSVVADAIQRNELEAEITFVFCNREPGEHSGSDEYMNLVNSYSIPLLTYSSQRFRRNQGASNFSSIREAYDEEVMTVLAEQKTDLNVLAGYGLIFGTEMARQHVSLNLHPATPDGPVGT</sequence>
<evidence type="ECO:0000313" key="2">
    <source>
        <dbReference type="EMBL" id="SVD23248.1"/>
    </source>
</evidence>
<reference evidence="2" key="1">
    <citation type="submission" date="2018-05" db="EMBL/GenBank/DDBJ databases">
        <authorList>
            <person name="Lanie J.A."/>
            <person name="Ng W.-L."/>
            <person name="Kazmierczak K.M."/>
            <person name="Andrzejewski T.M."/>
            <person name="Davidsen T.M."/>
            <person name="Wayne K.J."/>
            <person name="Tettelin H."/>
            <person name="Glass J.I."/>
            <person name="Rusch D."/>
            <person name="Podicherti R."/>
            <person name="Tsui H.-C.T."/>
            <person name="Winkler M.E."/>
        </authorList>
    </citation>
    <scope>NUCLEOTIDE SEQUENCE</scope>
</reference>
<feature type="non-terminal residue" evidence="2">
    <location>
        <position position="137"/>
    </location>
</feature>
<dbReference type="Pfam" id="PF00551">
    <property type="entry name" value="Formyl_trans_N"/>
    <property type="match status" value="1"/>
</dbReference>
<dbReference type="InterPro" id="IPR002376">
    <property type="entry name" value="Formyl_transf_N"/>
</dbReference>
<dbReference type="InterPro" id="IPR036477">
    <property type="entry name" value="Formyl_transf_N_sf"/>
</dbReference>
<gene>
    <name evidence="2" type="ORF">METZ01_LOCUS376102</name>
</gene>
<dbReference type="Gene3D" id="3.40.50.170">
    <property type="entry name" value="Formyl transferase, N-terminal domain"/>
    <property type="match status" value="1"/>
</dbReference>
<proteinExistence type="predicted"/>
<name>A0A382TP70_9ZZZZ</name>
<organism evidence="2">
    <name type="scientific">marine metagenome</name>
    <dbReference type="NCBI Taxonomy" id="408172"/>
    <lineage>
        <taxon>unclassified sequences</taxon>
        <taxon>metagenomes</taxon>
        <taxon>ecological metagenomes</taxon>
    </lineage>
</organism>
<protein>
    <recommendedName>
        <fullName evidence="1">Formyl transferase N-terminal domain-containing protein</fullName>
    </recommendedName>
</protein>
<dbReference type="AlphaFoldDB" id="A0A382TP70"/>
<dbReference type="SUPFAM" id="SSF53328">
    <property type="entry name" value="Formyltransferase"/>
    <property type="match status" value="1"/>
</dbReference>
<feature type="domain" description="Formyl transferase N-terminal" evidence="1">
    <location>
        <begin position="19"/>
        <end position="129"/>
    </location>
</feature>
<evidence type="ECO:0000259" key="1">
    <source>
        <dbReference type="Pfam" id="PF00551"/>
    </source>
</evidence>
<dbReference type="EMBL" id="UINC01137729">
    <property type="protein sequence ID" value="SVD23248.1"/>
    <property type="molecule type" value="Genomic_DNA"/>
</dbReference>